<dbReference type="EMBL" id="CP000804">
    <property type="protein sequence ID" value="ABU58988.1"/>
    <property type="molecule type" value="Genomic_DNA"/>
</dbReference>
<evidence type="ECO:0008006" key="3">
    <source>
        <dbReference type="Google" id="ProtNLM"/>
    </source>
</evidence>
<evidence type="ECO:0000313" key="2">
    <source>
        <dbReference type="Proteomes" id="UP000000263"/>
    </source>
</evidence>
<dbReference type="RefSeq" id="WP_012121412.1">
    <property type="nucleotide sequence ID" value="NC_009767.1"/>
</dbReference>
<protein>
    <recommendedName>
        <fullName evidence="3">DUF5666 domain-containing protein</fullName>
    </recommendedName>
</protein>
<dbReference type="OrthoDB" id="481082at2"/>
<proteinExistence type="predicted"/>
<dbReference type="HOGENOM" id="CLU_1346898_0_0_0"/>
<keyword evidence="2" id="KW-1185">Reference proteome</keyword>
<dbReference type="KEGG" id="rca:Rcas_2926"/>
<dbReference type="Proteomes" id="UP000000263">
    <property type="component" value="Chromosome"/>
</dbReference>
<name>A7NN56_ROSCS</name>
<gene>
    <name evidence="1" type="ordered locus">Rcas_2926</name>
</gene>
<dbReference type="eggNOG" id="ENOG5032K1E">
    <property type="taxonomic scope" value="Bacteria"/>
</dbReference>
<dbReference type="AlphaFoldDB" id="A7NN56"/>
<sequence length="198" mass="21612">MRVALTMLGILAICAALVLPDVSYARPQQIETPVTVTGTVTDFKYGRRGEVEGFYLDNGTEVRFPEHRAWEVTQAVTIGTPVRVEGSERVGRRGDVHVKAQVITNTNTNTRVVIEEVVNVGGQIVEVTYSRSGRVNGFVLNTGDVVRTPPPLARALAALPADASVQVIGVRRIDKNGEEHIKPDTITNRATGRVIWSR</sequence>
<organism evidence="1 2">
    <name type="scientific">Roseiflexus castenholzii (strain DSM 13941 / HLO8)</name>
    <dbReference type="NCBI Taxonomy" id="383372"/>
    <lineage>
        <taxon>Bacteria</taxon>
        <taxon>Bacillati</taxon>
        <taxon>Chloroflexota</taxon>
        <taxon>Chloroflexia</taxon>
        <taxon>Chloroflexales</taxon>
        <taxon>Roseiflexineae</taxon>
        <taxon>Roseiflexaceae</taxon>
        <taxon>Roseiflexus</taxon>
    </lineage>
</organism>
<evidence type="ECO:0000313" key="1">
    <source>
        <dbReference type="EMBL" id="ABU58988.1"/>
    </source>
</evidence>
<accession>A7NN56</accession>
<reference evidence="1 2" key="1">
    <citation type="submission" date="2007-08" db="EMBL/GenBank/DDBJ databases">
        <title>Complete sequence of Roseiflexus castenholzii DSM 13941.</title>
        <authorList>
            <consortium name="US DOE Joint Genome Institute"/>
            <person name="Copeland A."/>
            <person name="Lucas S."/>
            <person name="Lapidus A."/>
            <person name="Barry K."/>
            <person name="Glavina del Rio T."/>
            <person name="Dalin E."/>
            <person name="Tice H."/>
            <person name="Pitluck S."/>
            <person name="Thompson L.S."/>
            <person name="Brettin T."/>
            <person name="Bruce D."/>
            <person name="Detter J.C."/>
            <person name="Han C."/>
            <person name="Tapia R."/>
            <person name="Schmutz J."/>
            <person name="Larimer F."/>
            <person name="Land M."/>
            <person name="Hauser L."/>
            <person name="Kyrpides N."/>
            <person name="Mikhailova N."/>
            <person name="Bryant D.A."/>
            <person name="Hanada S."/>
            <person name="Tsukatani Y."/>
            <person name="Richardson P."/>
        </authorList>
    </citation>
    <scope>NUCLEOTIDE SEQUENCE [LARGE SCALE GENOMIC DNA]</scope>
    <source>
        <strain evidence="2">DSM 13941 / HLO8</strain>
    </source>
</reference>